<feature type="compositionally biased region" description="Polar residues" evidence="1">
    <location>
        <begin position="177"/>
        <end position="187"/>
    </location>
</feature>
<feature type="compositionally biased region" description="Polar residues" evidence="1">
    <location>
        <begin position="394"/>
        <end position="414"/>
    </location>
</feature>
<keyword evidence="3" id="KW-1185">Reference proteome</keyword>
<feature type="compositionally biased region" description="Low complexity" evidence="1">
    <location>
        <begin position="415"/>
        <end position="424"/>
    </location>
</feature>
<dbReference type="AlphaFoldDB" id="A0AA89C7F6"/>
<proteinExistence type="predicted"/>
<sequence length="600" mass="67994">MPISNECQRSRADNDEILFRIFRSIILSEFQGLRVVSPVQSPELPPRSPRTRKLDLKPHDRSPHLQRSATARDLSPTSPSPPVLSPTLSSPQLNALGYSNKSGNYRGTAFQPPLTNRSASSGSNMSNQSEYENVRQYKGFETGSQDSGFSSNNNMYNLMTQRKSHYESTDELKTPTHGCNDSVFSDRQYSRHGSLDGSFRKQSSSQQNYGSLERNSRRWDHWSQRDRQLSDSEASVHLSELEPSRFGSKRNSQSEYDLTSPRNNVVEVPVHHEQTRGNHRRYKSTPWEDSAIMEQSPIIQSPDKDFEKQCYSPRLHEGNFFSNKGQIPYSTDQNSAKSTESPRYSRQSNALVTVTKIQPHRNVEVVSKPFEMSDFYKYSEKIRRQRMIDQYQQQLMGGSRCSSPSQHSTDSGDNSSLHSGSNSSYHHHHSVIHSPTQPSPAHSTVSINSPYKSGQTYVSNSRQNSPFRDHEQQYKSPPSHRSAKFQAVKEQSTHVQYTMQTPSGARVYKSVQTRHTHYQPLTPQKCDPIRNQVGTPVKSHNSNASGSTPKTMERSSRLKTTVPQPCMSPGLLDVSLGPIVGENFSEEVMEWIDQKNPSYV</sequence>
<name>A0AA89C7F6_PINIB</name>
<organism evidence="2 3">
    <name type="scientific">Pinctada imbricata</name>
    <name type="common">Atlantic pearl-oyster</name>
    <name type="synonym">Pinctada martensii</name>
    <dbReference type="NCBI Taxonomy" id="66713"/>
    <lineage>
        <taxon>Eukaryota</taxon>
        <taxon>Metazoa</taxon>
        <taxon>Spiralia</taxon>
        <taxon>Lophotrochozoa</taxon>
        <taxon>Mollusca</taxon>
        <taxon>Bivalvia</taxon>
        <taxon>Autobranchia</taxon>
        <taxon>Pteriomorphia</taxon>
        <taxon>Pterioida</taxon>
        <taxon>Pterioidea</taxon>
        <taxon>Pteriidae</taxon>
        <taxon>Pinctada</taxon>
    </lineage>
</organism>
<feature type="region of interest" description="Disordered" evidence="1">
    <location>
        <begin position="39"/>
        <end position="130"/>
    </location>
</feature>
<comment type="caution">
    <text evidence="2">The sequence shown here is derived from an EMBL/GenBank/DDBJ whole genome shotgun (WGS) entry which is preliminary data.</text>
</comment>
<feature type="compositionally biased region" description="Polar residues" evidence="1">
    <location>
        <begin position="535"/>
        <end position="550"/>
    </location>
</feature>
<reference evidence="2" key="1">
    <citation type="submission" date="2019-08" db="EMBL/GenBank/DDBJ databases">
        <title>The improved chromosome-level genome for the pearl oyster Pinctada fucata martensii using PacBio sequencing and Hi-C.</title>
        <authorList>
            <person name="Zheng Z."/>
        </authorList>
    </citation>
    <scope>NUCLEOTIDE SEQUENCE</scope>
    <source>
        <strain evidence="2">ZZ-2019</strain>
        <tissue evidence="2">Adductor muscle</tissue>
    </source>
</reference>
<accession>A0AA89C7F6</accession>
<evidence type="ECO:0000313" key="2">
    <source>
        <dbReference type="EMBL" id="KAK3103949.1"/>
    </source>
</evidence>
<feature type="region of interest" description="Disordered" evidence="1">
    <location>
        <begin position="394"/>
        <end position="482"/>
    </location>
</feature>
<feature type="compositionally biased region" description="Basic and acidic residues" evidence="1">
    <location>
        <begin position="52"/>
        <end position="63"/>
    </location>
</feature>
<feature type="compositionally biased region" description="Polar residues" evidence="1">
    <location>
        <begin position="249"/>
        <end position="258"/>
    </location>
</feature>
<dbReference type="EMBL" id="VSWD01000005">
    <property type="protein sequence ID" value="KAK3103949.1"/>
    <property type="molecule type" value="Genomic_DNA"/>
</dbReference>
<evidence type="ECO:0000313" key="3">
    <source>
        <dbReference type="Proteomes" id="UP001186944"/>
    </source>
</evidence>
<feature type="region of interest" description="Disordered" evidence="1">
    <location>
        <begin position="321"/>
        <end position="348"/>
    </location>
</feature>
<gene>
    <name evidence="2" type="ORF">FSP39_023169</name>
</gene>
<feature type="region of interest" description="Disordered" evidence="1">
    <location>
        <begin position="166"/>
        <end position="258"/>
    </location>
</feature>
<evidence type="ECO:0000256" key="1">
    <source>
        <dbReference type="SAM" id="MobiDB-lite"/>
    </source>
</evidence>
<feature type="compositionally biased region" description="Low complexity" evidence="1">
    <location>
        <begin position="116"/>
        <end position="129"/>
    </location>
</feature>
<protein>
    <submittedName>
        <fullName evidence="2">Uncharacterized protein</fullName>
    </submittedName>
</protein>
<feature type="compositionally biased region" description="Polar residues" evidence="1">
    <location>
        <begin position="200"/>
        <end position="210"/>
    </location>
</feature>
<feature type="compositionally biased region" description="Basic and acidic residues" evidence="1">
    <location>
        <begin position="214"/>
        <end position="230"/>
    </location>
</feature>
<feature type="region of interest" description="Disordered" evidence="1">
    <location>
        <begin position="535"/>
        <end position="570"/>
    </location>
</feature>
<feature type="compositionally biased region" description="Polar residues" evidence="1">
    <location>
        <begin position="435"/>
        <end position="466"/>
    </location>
</feature>
<dbReference type="Proteomes" id="UP001186944">
    <property type="component" value="Unassembled WGS sequence"/>
</dbReference>